<dbReference type="OrthoDB" id="4379218at2"/>
<reference evidence="4" key="1">
    <citation type="submission" date="2016-09" db="EMBL/GenBank/DDBJ databases">
        <authorList>
            <person name="Greninger A.L."/>
            <person name="Jerome K.R."/>
            <person name="Mcnair B."/>
            <person name="Wallis C."/>
            <person name="Fang F."/>
        </authorList>
    </citation>
    <scope>NUCLEOTIDE SEQUENCE [LARGE SCALE GENOMIC DNA]</scope>
    <source>
        <strain evidence="4">M7</strain>
    </source>
</reference>
<dbReference type="AlphaFoldDB" id="A0A1E3R4V1"/>
<dbReference type="InterPro" id="IPR052336">
    <property type="entry name" value="MlaD_Phospholipid_Transporter"/>
</dbReference>
<evidence type="ECO:0000256" key="1">
    <source>
        <dbReference type="SAM" id="Phobius"/>
    </source>
</evidence>
<evidence type="ECO:0000313" key="4">
    <source>
        <dbReference type="Proteomes" id="UP000094243"/>
    </source>
</evidence>
<dbReference type="PANTHER" id="PTHR33371:SF4">
    <property type="entry name" value="INTERMEMBRANE PHOSPHOLIPID TRANSPORT SYSTEM BINDING PROTEIN MLAD"/>
    <property type="match status" value="1"/>
</dbReference>
<gene>
    <name evidence="3" type="ORF">BHQ17_25490</name>
</gene>
<accession>A0A1E3R4V1</accession>
<feature type="transmembrane region" description="Helical" evidence="1">
    <location>
        <begin position="9"/>
        <end position="30"/>
    </location>
</feature>
<keyword evidence="4" id="KW-1185">Reference proteome</keyword>
<comment type="caution">
    <text evidence="3">The sequence shown here is derived from an EMBL/GenBank/DDBJ whole genome shotgun (WGS) entry which is preliminary data.</text>
</comment>
<dbReference type="EMBL" id="MIGZ01000227">
    <property type="protein sequence ID" value="ODQ84879.1"/>
    <property type="molecule type" value="Genomic_DNA"/>
</dbReference>
<keyword evidence="1" id="KW-0812">Transmembrane</keyword>
<feature type="domain" description="Mce/MlaD" evidence="2">
    <location>
        <begin position="36"/>
        <end position="108"/>
    </location>
</feature>
<dbReference type="PANTHER" id="PTHR33371">
    <property type="entry name" value="INTERMEMBRANE PHOSPHOLIPID TRANSPORT SYSTEM BINDING PROTEIN MLAD-RELATED"/>
    <property type="match status" value="1"/>
</dbReference>
<keyword evidence="1" id="KW-1133">Transmembrane helix</keyword>
<keyword evidence="1" id="KW-0472">Membrane</keyword>
<sequence>MKILRDPRLWGTVTLALATAIGIVAAMVYISPPGNKLVTFYTDDASSITPGISVRIAGVTVGKIKDLEIEPDRVRVRATVDGREFVGDQSTVSVRMLTVVGGYYVHIDSLGDRELGHTPIPQGRVILPYSLIQVLADTTKITENVHTSPVRQSLDEVQAGLTGSNIETISAIVDAGTTITETLDRQRGQLSAILNLSDEYIEELATRRGMLEDLLEKVAILEQTLVLYGKGFAAAMQGMGDILQGVGPLGDFYMEHRDKFLEKFLNWQRIVRTWADRNGLVVRILKRTRDRLYTTLERQNAAPELLATDVCIPMPGNPC</sequence>
<protein>
    <submittedName>
        <fullName evidence="3">Mammalian cell entry protein</fullName>
    </submittedName>
</protein>
<evidence type="ECO:0000259" key="2">
    <source>
        <dbReference type="Pfam" id="PF02470"/>
    </source>
</evidence>
<dbReference type="Proteomes" id="UP000094243">
    <property type="component" value="Unassembled WGS sequence"/>
</dbReference>
<proteinExistence type="predicted"/>
<evidence type="ECO:0000313" key="3">
    <source>
        <dbReference type="EMBL" id="ODQ84879.1"/>
    </source>
</evidence>
<dbReference type="InterPro" id="IPR003399">
    <property type="entry name" value="Mce/MlaD"/>
</dbReference>
<dbReference type="RefSeq" id="WP_069407822.1">
    <property type="nucleotide sequence ID" value="NZ_MIGZ01000227.1"/>
</dbReference>
<name>A0A1E3R4V1_9MYCO</name>
<organism evidence="3 4">
    <name type="scientific">Mycolicibacterium holsaticum</name>
    <dbReference type="NCBI Taxonomy" id="152142"/>
    <lineage>
        <taxon>Bacteria</taxon>
        <taxon>Bacillati</taxon>
        <taxon>Actinomycetota</taxon>
        <taxon>Actinomycetes</taxon>
        <taxon>Mycobacteriales</taxon>
        <taxon>Mycobacteriaceae</taxon>
        <taxon>Mycolicibacterium</taxon>
    </lineage>
</organism>
<dbReference type="Pfam" id="PF02470">
    <property type="entry name" value="MlaD"/>
    <property type="match status" value="1"/>
</dbReference>